<sequence>MTDLPGELGIGLDQKEFDEADAAERRGKRDEGDKVGAGFGLSEVAGRTSANATSQDRGRLLLPPIVCNHFLRVSPEDPNAPALSLMLDTLDEESARWRPAKGNQLGYNVQTLSIGDCQNITATGVNAYFKSGNPPASSVASHSYTMQASVNYGGNGIVEPNNSRDNNSANPTSDSAWTAYVRGAVLATPPLPPQPPPPTSPPSSPPPTTVSPQPSSPSVVYGGACTSTAQRTGALSCVSRNAPPPPPNVLNTVQIVCVTVNGTSVTSAAMVPLGTGSSGSLAPTGDAPGNDNGATSTNIGLIAGVAGGVGGLLLIVIIIIGAVLYNQRRAPPPQRLGSSLDMSHPIGSKRFLQGSIKMSPSLATEMALSTSSIASSGKISSSANATIGSDDEMTIHPGQFVLITTVYRDGCCVGTHLIPEIQMYQSSEYSANTTTHTLLVPEATPSSSGDVAGSDGWHERKGVPHDPFVIAVEVPSQERSDAFTAVWTPRQPRIAGCWAGLRFFKIRSPPRPFIHRCAQLHL</sequence>
<feature type="region of interest" description="Disordered" evidence="1">
    <location>
        <begin position="1"/>
        <end position="35"/>
    </location>
</feature>
<keyword evidence="2" id="KW-1133">Transmembrane helix</keyword>
<keyword evidence="2" id="KW-0812">Transmembrane</keyword>
<proteinExistence type="predicted"/>
<evidence type="ECO:0000256" key="2">
    <source>
        <dbReference type="SAM" id="Phobius"/>
    </source>
</evidence>
<feature type="region of interest" description="Disordered" evidence="1">
    <location>
        <begin position="155"/>
        <end position="174"/>
    </location>
</feature>
<reference evidence="3 4" key="1">
    <citation type="journal article" date="2015" name="Genome Biol. Evol.">
        <title>Phylogenomic analyses indicate that early fungi evolved digesting cell walls of algal ancestors of land plants.</title>
        <authorList>
            <person name="Chang Y."/>
            <person name="Wang S."/>
            <person name="Sekimoto S."/>
            <person name="Aerts A.L."/>
            <person name="Choi C."/>
            <person name="Clum A."/>
            <person name="LaButti K.M."/>
            <person name="Lindquist E.A."/>
            <person name="Yee Ngan C."/>
            <person name="Ohm R.A."/>
            <person name="Salamov A.A."/>
            <person name="Grigoriev I.V."/>
            <person name="Spatafora J.W."/>
            <person name="Berbee M.L."/>
        </authorList>
    </citation>
    <scope>NUCLEOTIDE SEQUENCE [LARGE SCALE GENOMIC DNA]</scope>
    <source>
        <strain evidence="3 4">JEL478</strain>
    </source>
</reference>
<evidence type="ECO:0000313" key="3">
    <source>
        <dbReference type="EMBL" id="KXS16697.1"/>
    </source>
</evidence>
<gene>
    <name evidence="3" type="ORF">M427DRAFT_31095</name>
</gene>
<feature type="compositionally biased region" description="Pro residues" evidence="1">
    <location>
        <begin position="189"/>
        <end position="209"/>
    </location>
</feature>
<feature type="compositionally biased region" description="Basic and acidic residues" evidence="1">
    <location>
        <begin position="13"/>
        <end position="34"/>
    </location>
</feature>
<feature type="region of interest" description="Disordered" evidence="1">
    <location>
        <begin position="186"/>
        <end position="224"/>
    </location>
</feature>
<protein>
    <submittedName>
        <fullName evidence="3">Uncharacterized protein</fullName>
    </submittedName>
</protein>
<feature type="compositionally biased region" description="Low complexity" evidence="1">
    <location>
        <begin position="210"/>
        <end position="220"/>
    </location>
</feature>
<accession>A0A139AIT3</accession>
<name>A0A139AIT3_GONPJ</name>
<keyword evidence="2" id="KW-0472">Membrane</keyword>
<dbReference type="AlphaFoldDB" id="A0A139AIT3"/>
<evidence type="ECO:0000313" key="4">
    <source>
        <dbReference type="Proteomes" id="UP000070544"/>
    </source>
</evidence>
<keyword evidence="4" id="KW-1185">Reference proteome</keyword>
<feature type="transmembrane region" description="Helical" evidence="2">
    <location>
        <begin position="299"/>
        <end position="325"/>
    </location>
</feature>
<dbReference type="EMBL" id="KQ965751">
    <property type="protein sequence ID" value="KXS16697.1"/>
    <property type="molecule type" value="Genomic_DNA"/>
</dbReference>
<evidence type="ECO:0000256" key="1">
    <source>
        <dbReference type="SAM" id="MobiDB-lite"/>
    </source>
</evidence>
<organism evidence="3 4">
    <name type="scientific">Gonapodya prolifera (strain JEL478)</name>
    <name type="common">Monoblepharis prolifera</name>
    <dbReference type="NCBI Taxonomy" id="1344416"/>
    <lineage>
        <taxon>Eukaryota</taxon>
        <taxon>Fungi</taxon>
        <taxon>Fungi incertae sedis</taxon>
        <taxon>Chytridiomycota</taxon>
        <taxon>Chytridiomycota incertae sedis</taxon>
        <taxon>Monoblepharidomycetes</taxon>
        <taxon>Monoblepharidales</taxon>
        <taxon>Gonapodyaceae</taxon>
        <taxon>Gonapodya</taxon>
    </lineage>
</organism>
<feature type="compositionally biased region" description="Polar residues" evidence="1">
    <location>
        <begin position="160"/>
        <end position="174"/>
    </location>
</feature>
<dbReference type="Proteomes" id="UP000070544">
    <property type="component" value="Unassembled WGS sequence"/>
</dbReference>